<feature type="compositionally biased region" description="Polar residues" evidence="1">
    <location>
        <begin position="434"/>
        <end position="455"/>
    </location>
</feature>
<dbReference type="GeneID" id="109478763"/>
<feature type="compositionally biased region" description="Basic residues" evidence="1">
    <location>
        <begin position="753"/>
        <end position="762"/>
    </location>
</feature>
<feature type="compositionally biased region" description="Polar residues" evidence="1">
    <location>
        <begin position="383"/>
        <end position="399"/>
    </location>
</feature>
<feature type="region of interest" description="Disordered" evidence="1">
    <location>
        <begin position="131"/>
        <end position="151"/>
    </location>
</feature>
<evidence type="ECO:0000313" key="3">
    <source>
        <dbReference type="RefSeq" id="XP_019636123.1"/>
    </source>
</evidence>
<feature type="compositionally biased region" description="Pro residues" evidence="1">
    <location>
        <begin position="138"/>
        <end position="148"/>
    </location>
</feature>
<organism evidence="2 3">
    <name type="scientific">Branchiostoma belcheri</name>
    <name type="common">Amphioxus</name>
    <dbReference type="NCBI Taxonomy" id="7741"/>
    <lineage>
        <taxon>Eukaryota</taxon>
        <taxon>Metazoa</taxon>
        <taxon>Chordata</taxon>
        <taxon>Cephalochordata</taxon>
        <taxon>Leptocardii</taxon>
        <taxon>Amphioxiformes</taxon>
        <taxon>Branchiostomatidae</taxon>
        <taxon>Branchiostoma</taxon>
    </lineage>
</organism>
<feature type="region of interest" description="Disordered" evidence="1">
    <location>
        <begin position="259"/>
        <end position="455"/>
    </location>
</feature>
<feature type="compositionally biased region" description="Low complexity" evidence="1">
    <location>
        <begin position="53"/>
        <end position="71"/>
    </location>
</feature>
<keyword evidence="2" id="KW-1185">Reference proteome</keyword>
<feature type="region of interest" description="Disordered" evidence="1">
    <location>
        <begin position="52"/>
        <end position="86"/>
    </location>
</feature>
<sequence>MDASTTYIDTRIATDFNPNILPPGGWHTAEVCGEKHTDRQPSQRIWNTVLVTQPPGSQASQPKQQQQKPAATFSEPAVRAPRNPNEKFSFDKVENWTISQVDDLSEYSRRRSFPQTAINGSSFPQKAIVGPSAVQAAPSPPSSAPFPQNPAHLHDKKVRFSLTDEVLQDLSASYENIPFDPDEKRPPALGGIQAVSFNAEKMQGWTIVNFQQFPLPPEMLKKQQQVPGEMFITYVEDGKLKIIFLQKPTDALQEEYENDKVRSKEHKKQNRVHNHYDSANGKGQKTVSVSSKFSQETRRESQTDKVSSVGSANGFSSNHGDSGKLVQTMDNRRESEISNASSITSATGLLNNRDSMIQPTNNRRESQPSNGNISVNIGPAVQPNDSSRRSQLIGTSNGYSDGVTYEKEPVEKRESHFSLAGSVKDWSWQPAGGDQTTGVQSSMTTGAEQQEENTPAPTQVLVNDQHYYVTKEDNAPVPQSTLRKIDSGPEQPSGPPDRPPPSYDVLDTVPKLPLDIVGDDNASVSSVRSTSTTASVRAAISATEDVLVNVTKGEGKSLHVNVRPPEGMSPGDIEVNLDLAVLDENELSQEPIMQAPAVEEPIADELRREPPLVEYRKEEPMIEELREEQPRVSEWREEEHIEVQVKERSKADDVASVGSRTSRESRKKKKTRGSSRRDDAESVASHSNSEYHRNTEKKKMLWSNMSLPRKTRSLSREPVPGESMFDASLSSGNRSYRKPNKQSGQGGLARLTSKFKKSQKGQ</sequence>
<evidence type="ECO:0000256" key="1">
    <source>
        <dbReference type="SAM" id="MobiDB-lite"/>
    </source>
</evidence>
<feature type="region of interest" description="Disordered" evidence="1">
    <location>
        <begin position="471"/>
        <end position="505"/>
    </location>
</feature>
<protein>
    <submittedName>
        <fullName evidence="3">Uncharacterized protein LOC109478763</fullName>
    </submittedName>
</protein>
<feature type="compositionally biased region" description="Basic and acidic residues" evidence="1">
    <location>
        <begin position="604"/>
        <end position="653"/>
    </location>
</feature>
<dbReference type="Proteomes" id="UP000515135">
    <property type="component" value="Unplaced"/>
</dbReference>
<feature type="compositionally biased region" description="Basic residues" evidence="1">
    <location>
        <begin position="665"/>
        <end position="674"/>
    </location>
</feature>
<evidence type="ECO:0000313" key="2">
    <source>
        <dbReference type="Proteomes" id="UP000515135"/>
    </source>
</evidence>
<gene>
    <name evidence="3" type="primary">LOC109478763</name>
</gene>
<feature type="compositionally biased region" description="Basic and acidic residues" evidence="1">
    <location>
        <begin position="689"/>
        <end position="699"/>
    </location>
</feature>
<dbReference type="KEGG" id="bbel:109478763"/>
<accession>A0A6P4ZH87</accession>
<name>A0A6P4ZH87_BRABE</name>
<reference evidence="3" key="1">
    <citation type="submission" date="2025-08" db="UniProtKB">
        <authorList>
            <consortium name="RefSeq"/>
        </authorList>
    </citation>
    <scope>IDENTIFICATION</scope>
    <source>
        <tissue evidence="3">Gonad</tissue>
    </source>
</reference>
<feature type="compositionally biased region" description="Polar residues" evidence="1">
    <location>
        <begin position="281"/>
        <end position="294"/>
    </location>
</feature>
<feature type="compositionally biased region" description="Pro residues" evidence="1">
    <location>
        <begin position="492"/>
        <end position="502"/>
    </location>
</feature>
<feature type="compositionally biased region" description="Polar residues" evidence="1">
    <location>
        <begin position="304"/>
        <end position="320"/>
    </location>
</feature>
<dbReference type="OrthoDB" id="10029619at2759"/>
<dbReference type="AlphaFoldDB" id="A0A6P4ZH87"/>
<feature type="region of interest" description="Disordered" evidence="1">
    <location>
        <begin position="588"/>
        <end position="762"/>
    </location>
</feature>
<feature type="compositionally biased region" description="Basic residues" evidence="1">
    <location>
        <begin position="263"/>
        <end position="273"/>
    </location>
</feature>
<dbReference type="RefSeq" id="XP_019636123.1">
    <property type="nucleotide sequence ID" value="XM_019780564.1"/>
</dbReference>
<feature type="compositionally biased region" description="Basic and acidic residues" evidence="1">
    <location>
        <begin position="404"/>
        <end position="416"/>
    </location>
</feature>
<feature type="compositionally biased region" description="Polar residues" evidence="1">
    <location>
        <begin position="337"/>
        <end position="375"/>
    </location>
</feature>
<proteinExistence type="predicted"/>